<dbReference type="Proteomes" id="UP000228859">
    <property type="component" value="Unassembled WGS sequence"/>
</dbReference>
<sequence length="66" mass="7821">MQSLTLNFQNQQIFENVLWLLKHFEEDGIEIVVHEDITEELEKAFDNGEDISKFVDWSAARRPNLE</sequence>
<dbReference type="AlphaFoldDB" id="A0A2D3WG39"/>
<evidence type="ECO:0000313" key="2">
    <source>
        <dbReference type="Proteomes" id="UP000228859"/>
    </source>
</evidence>
<proteinExistence type="predicted"/>
<comment type="caution">
    <text evidence="1">The sequence shown here is derived from an EMBL/GenBank/DDBJ whole genome shotgun (WGS) entry which is preliminary data.</text>
</comment>
<reference evidence="1 2" key="1">
    <citation type="journal article" date="2017" name="Front. Microbiol.">
        <title>Comparative Genomic Analysis of the Class Epsilonproteobacteria and Proposed Reclassification to Epsilonbacteraeota (phyl. nov.).</title>
        <authorList>
            <person name="Waite D.W."/>
            <person name="Vanwonterghem I."/>
            <person name="Rinke C."/>
            <person name="Parks D.H."/>
            <person name="Zhang Y."/>
            <person name="Takai K."/>
            <person name="Sievert S.M."/>
            <person name="Simon J."/>
            <person name="Campbell B.J."/>
            <person name="Hanson T.E."/>
            <person name="Woyke T."/>
            <person name="Klotz M.G."/>
            <person name="Hugenholtz P."/>
        </authorList>
    </citation>
    <scope>NUCLEOTIDE SEQUENCE [LARGE SCALE GENOMIC DNA]</scope>
    <source>
        <strain evidence="1">UBA12443</strain>
    </source>
</reference>
<protein>
    <submittedName>
        <fullName evidence="1">Uncharacterized protein</fullName>
    </submittedName>
</protein>
<accession>A0A2D3WG39</accession>
<dbReference type="EMBL" id="DLUI01000115">
    <property type="protein sequence ID" value="DAB38040.1"/>
    <property type="molecule type" value="Genomic_DNA"/>
</dbReference>
<name>A0A2D3WG39_9BACT</name>
<dbReference type="RefSeq" id="WP_294893883.1">
    <property type="nucleotide sequence ID" value="NZ_DLUI01000115.1"/>
</dbReference>
<gene>
    <name evidence="1" type="ORF">CFH83_08025</name>
</gene>
<evidence type="ECO:0000313" key="1">
    <source>
        <dbReference type="EMBL" id="DAB38040.1"/>
    </source>
</evidence>
<organism evidence="1 2">
    <name type="scientific">Sulfuricurvum kujiense</name>
    <dbReference type="NCBI Taxonomy" id="148813"/>
    <lineage>
        <taxon>Bacteria</taxon>
        <taxon>Pseudomonadati</taxon>
        <taxon>Campylobacterota</taxon>
        <taxon>Epsilonproteobacteria</taxon>
        <taxon>Campylobacterales</taxon>
        <taxon>Sulfurimonadaceae</taxon>
        <taxon>Sulfuricurvum</taxon>
    </lineage>
</organism>